<evidence type="ECO:0000256" key="6">
    <source>
        <dbReference type="ARBA" id="ARBA00023136"/>
    </source>
</evidence>
<keyword evidence="3" id="KW-1003">Cell membrane</keyword>
<evidence type="ECO:0000313" key="10">
    <source>
        <dbReference type="EMBL" id="MQM25762.1"/>
    </source>
</evidence>
<feature type="transmembrane region" description="Helical" evidence="7">
    <location>
        <begin position="281"/>
        <end position="304"/>
    </location>
</feature>
<dbReference type="InterPro" id="IPR050901">
    <property type="entry name" value="BP-dep_ABC_trans_perm"/>
</dbReference>
<feature type="domain" description="ABC transmembrane type-1" evidence="9">
    <location>
        <begin position="113"/>
        <end position="304"/>
    </location>
</feature>
<organism evidence="10 11">
    <name type="scientific">Glycomyces albidus</name>
    <dbReference type="NCBI Taxonomy" id="2656774"/>
    <lineage>
        <taxon>Bacteria</taxon>
        <taxon>Bacillati</taxon>
        <taxon>Actinomycetota</taxon>
        <taxon>Actinomycetes</taxon>
        <taxon>Glycomycetales</taxon>
        <taxon>Glycomycetaceae</taxon>
        <taxon>Glycomyces</taxon>
    </lineage>
</organism>
<comment type="similarity">
    <text evidence="7">Belongs to the binding-protein-dependent transport system permease family.</text>
</comment>
<proteinExistence type="inferred from homology"/>
<evidence type="ECO:0000256" key="2">
    <source>
        <dbReference type="ARBA" id="ARBA00022448"/>
    </source>
</evidence>
<keyword evidence="5 7" id="KW-1133">Transmembrane helix</keyword>
<feature type="transmembrane region" description="Helical" evidence="7">
    <location>
        <begin position="237"/>
        <end position="261"/>
    </location>
</feature>
<keyword evidence="4 7" id="KW-0812">Transmembrane</keyword>
<evidence type="ECO:0000313" key="11">
    <source>
        <dbReference type="Proteomes" id="UP000477750"/>
    </source>
</evidence>
<name>A0A6L5G7X3_9ACTN</name>
<dbReference type="EMBL" id="WIAO01000008">
    <property type="protein sequence ID" value="MQM25762.1"/>
    <property type="molecule type" value="Genomic_DNA"/>
</dbReference>
<dbReference type="Proteomes" id="UP000477750">
    <property type="component" value="Unassembled WGS sequence"/>
</dbReference>
<dbReference type="SUPFAM" id="SSF161098">
    <property type="entry name" value="MetI-like"/>
    <property type="match status" value="1"/>
</dbReference>
<feature type="transmembrane region" description="Helical" evidence="7">
    <location>
        <begin position="47"/>
        <end position="69"/>
    </location>
</feature>
<gene>
    <name evidence="10" type="ORF">GFD30_09295</name>
</gene>
<evidence type="ECO:0000256" key="4">
    <source>
        <dbReference type="ARBA" id="ARBA00022692"/>
    </source>
</evidence>
<dbReference type="Gene3D" id="1.10.3720.10">
    <property type="entry name" value="MetI-like"/>
    <property type="match status" value="1"/>
</dbReference>
<evidence type="ECO:0000256" key="7">
    <source>
        <dbReference type="RuleBase" id="RU363032"/>
    </source>
</evidence>
<evidence type="ECO:0000256" key="8">
    <source>
        <dbReference type="SAM" id="MobiDB-lite"/>
    </source>
</evidence>
<keyword evidence="11" id="KW-1185">Reference proteome</keyword>
<dbReference type="InterPro" id="IPR000515">
    <property type="entry name" value="MetI-like"/>
</dbReference>
<dbReference type="CDD" id="cd06261">
    <property type="entry name" value="TM_PBP2"/>
    <property type="match status" value="1"/>
</dbReference>
<feature type="transmembrane region" description="Helical" evidence="7">
    <location>
        <begin position="181"/>
        <end position="200"/>
    </location>
</feature>
<dbReference type="PANTHER" id="PTHR32243:SF18">
    <property type="entry name" value="INNER MEMBRANE ABC TRANSPORTER PERMEASE PROTEIN YCJP"/>
    <property type="match status" value="1"/>
</dbReference>
<feature type="transmembrane region" description="Helical" evidence="7">
    <location>
        <begin position="117"/>
        <end position="139"/>
    </location>
</feature>
<feature type="compositionally biased region" description="Low complexity" evidence="8">
    <location>
        <begin position="1"/>
        <end position="16"/>
    </location>
</feature>
<dbReference type="Pfam" id="PF00528">
    <property type="entry name" value="BPD_transp_1"/>
    <property type="match status" value="1"/>
</dbReference>
<evidence type="ECO:0000256" key="1">
    <source>
        <dbReference type="ARBA" id="ARBA00004651"/>
    </source>
</evidence>
<comment type="caution">
    <text evidence="10">The sequence shown here is derived from an EMBL/GenBank/DDBJ whole genome shotgun (WGS) entry which is preliminary data.</text>
</comment>
<dbReference type="InterPro" id="IPR035906">
    <property type="entry name" value="MetI-like_sf"/>
</dbReference>
<reference evidence="10 11" key="1">
    <citation type="submission" date="2019-10" db="EMBL/GenBank/DDBJ databases">
        <title>Glycomyces albidus sp. nov., a novel actinomycete isolated from rhizosphere soil of wheat (Triticum aestivum L.).</title>
        <authorList>
            <person name="Qian L."/>
        </authorList>
    </citation>
    <scope>NUCLEOTIDE SEQUENCE [LARGE SCALE GENOMIC DNA]</scope>
    <source>
        <strain evidence="10 11">NEAU-7082</strain>
    </source>
</reference>
<keyword evidence="6 7" id="KW-0472">Membrane</keyword>
<dbReference type="GO" id="GO:0055085">
    <property type="term" value="P:transmembrane transport"/>
    <property type="evidence" value="ECO:0007669"/>
    <property type="project" value="InterPro"/>
</dbReference>
<feature type="transmembrane region" description="Helical" evidence="7">
    <location>
        <begin position="151"/>
        <end position="175"/>
    </location>
</feature>
<evidence type="ECO:0000256" key="3">
    <source>
        <dbReference type="ARBA" id="ARBA00022475"/>
    </source>
</evidence>
<evidence type="ECO:0000256" key="5">
    <source>
        <dbReference type="ARBA" id="ARBA00022989"/>
    </source>
</evidence>
<keyword evidence="2 7" id="KW-0813">Transport</keyword>
<dbReference type="PROSITE" id="PS50928">
    <property type="entry name" value="ABC_TM1"/>
    <property type="match status" value="1"/>
</dbReference>
<accession>A0A6L5G7X3</accession>
<comment type="subcellular location">
    <subcellularLocation>
        <location evidence="1 7">Cell membrane</location>
        <topology evidence="1 7">Multi-pass membrane protein</topology>
    </subcellularLocation>
</comment>
<dbReference type="GO" id="GO:0005886">
    <property type="term" value="C:plasma membrane"/>
    <property type="evidence" value="ECO:0007669"/>
    <property type="project" value="UniProtKB-SubCell"/>
</dbReference>
<dbReference type="PANTHER" id="PTHR32243">
    <property type="entry name" value="MALTOSE TRANSPORT SYSTEM PERMEASE-RELATED"/>
    <property type="match status" value="1"/>
</dbReference>
<evidence type="ECO:0000259" key="9">
    <source>
        <dbReference type="PROSITE" id="PS50928"/>
    </source>
</evidence>
<protein>
    <submittedName>
        <fullName evidence="10">ABC transporter permease subunit</fullName>
    </submittedName>
</protein>
<sequence>MSATRDSATRSRAAAAVGPPWQSGNRGPFPGARKRRRRARRSVEDRVLGVLRWAVIVTAVIATAGPLLYGVLLSLRPFQSVVSEPLDLFPAPGELTVESYPTAMAEYGLGGNMWNSLQVAVATAALAILLSVLGAYAAVRLRFFGRDAVNVVFLGVYLLPGIVLAVPLFVLLSRIGLTGSLAGLVFVYVAQTVPVALYMLRTYLAAVPSSVEEAAMIDGCGRLALIRRVVLPMAMPGVAATALYVFMIAWNEYLFALLFLVADRDRWTVSLGIAQLTEFSVPTTVLMAGSIAITVPVVAGFFLAQRLLVTGLTSGAEKG</sequence>
<feature type="region of interest" description="Disordered" evidence="8">
    <location>
        <begin position="1"/>
        <end position="37"/>
    </location>
</feature>
<dbReference type="AlphaFoldDB" id="A0A6L5G7X3"/>